<comment type="caution">
    <text evidence="9">The sequence shown here is derived from an EMBL/GenBank/DDBJ whole genome shotgun (WGS) entry which is preliminary data.</text>
</comment>
<keyword evidence="5 7" id="KW-0472">Membrane</keyword>
<dbReference type="PROSITE" id="PS51837">
    <property type="entry name" value="LITAF"/>
    <property type="match status" value="1"/>
</dbReference>
<comment type="similarity">
    <text evidence="2">Belongs to the CDIP1/LITAF family.</text>
</comment>
<dbReference type="EMBL" id="MU404353">
    <property type="protein sequence ID" value="KAI1613981.1"/>
    <property type="molecule type" value="Genomic_DNA"/>
</dbReference>
<evidence type="ECO:0000256" key="7">
    <source>
        <dbReference type="SAM" id="Phobius"/>
    </source>
</evidence>
<organism evidence="9 10">
    <name type="scientific">Exophiala viscosa</name>
    <dbReference type="NCBI Taxonomy" id="2486360"/>
    <lineage>
        <taxon>Eukaryota</taxon>
        <taxon>Fungi</taxon>
        <taxon>Dikarya</taxon>
        <taxon>Ascomycota</taxon>
        <taxon>Pezizomycotina</taxon>
        <taxon>Eurotiomycetes</taxon>
        <taxon>Chaetothyriomycetidae</taxon>
        <taxon>Chaetothyriales</taxon>
        <taxon>Herpotrichiellaceae</taxon>
        <taxon>Exophiala</taxon>
    </lineage>
</organism>
<dbReference type="PANTHER" id="PTHR23292:SF6">
    <property type="entry name" value="FI16602P1-RELATED"/>
    <property type="match status" value="1"/>
</dbReference>
<keyword evidence="7" id="KW-0812">Transmembrane</keyword>
<evidence type="ECO:0000313" key="9">
    <source>
        <dbReference type="EMBL" id="KAI1613981.1"/>
    </source>
</evidence>
<comment type="subcellular location">
    <subcellularLocation>
        <location evidence="1">Membrane</location>
        <topology evidence="1">Peripheral membrane protein</topology>
    </subcellularLocation>
</comment>
<evidence type="ECO:0000256" key="2">
    <source>
        <dbReference type="ARBA" id="ARBA00005975"/>
    </source>
</evidence>
<dbReference type="GO" id="GO:0016020">
    <property type="term" value="C:membrane"/>
    <property type="evidence" value="ECO:0007669"/>
    <property type="project" value="UniProtKB-SubCell"/>
</dbReference>
<evidence type="ECO:0000256" key="3">
    <source>
        <dbReference type="ARBA" id="ARBA00022723"/>
    </source>
</evidence>
<dbReference type="InterPro" id="IPR006629">
    <property type="entry name" value="LITAF"/>
</dbReference>
<evidence type="ECO:0000256" key="6">
    <source>
        <dbReference type="SAM" id="MobiDB-lite"/>
    </source>
</evidence>
<proteinExistence type="inferred from homology"/>
<keyword evidence="4" id="KW-0862">Zinc</keyword>
<feature type="transmembrane region" description="Helical" evidence="7">
    <location>
        <begin position="75"/>
        <end position="100"/>
    </location>
</feature>
<keyword evidence="3" id="KW-0479">Metal-binding</keyword>
<dbReference type="Proteomes" id="UP001203852">
    <property type="component" value="Unassembled WGS sequence"/>
</dbReference>
<feature type="region of interest" description="Disordered" evidence="6">
    <location>
        <begin position="1"/>
        <end position="25"/>
    </location>
</feature>
<keyword evidence="10" id="KW-1185">Reference proteome</keyword>
<evidence type="ECO:0000259" key="8">
    <source>
        <dbReference type="PROSITE" id="PS51837"/>
    </source>
</evidence>
<dbReference type="SMART" id="SM00714">
    <property type="entry name" value="LITAF"/>
    <property type="match status" value="1"/>
</dbReference>
<protein>
    <recommendedName>
        <fullName evidence="8">LITAF domain-containing protein</fullName>
    </recommendedName>
</protein>
<keyword evidence="7" id="KW-1133">Transmembrane helix</keyword>
<dbReference type="InterPro" id="IPR037519">
    <property type="entry name" value="LITAF_fam"/>
</dbReference>
<evidence type="ECO:0000313" key="10">
    <source>
        <dbReference type="Proteomes" id="UP001203852"/>
    </source>
</evidence>
<accession>A0AAN6DXE5</accession>
<gene>
    <name evidence="9" type="ORF">EDD36DRAFT_211974</name>
</gene>
<evidence type="ECO:0000256" key="1">
    <source>
        <dbReference type="ARBA" id="ARBA00004170"/>
    </source>
</evidence>
<feature type="domain" description="LITAF" evidence="8">
    <location>
        <begin position="35"/>
        <end position="118"/>
    </location>
</feature>
<evidence type="ECO:0000256" key="5">
    <source>
        <dbReference type="ARBA" id="ARBA00023136"/>
    </source>
</evidence>
<evidence type="ECO:0000256" key="4">
    <source>
        <dbReference type="ARBA" id="ARBA00022833"/>
    </source>
</evidence>
<reference evidence="9" key="1">
    <citation type="journal article" date="2022" name="bioRxiv">
        <title>Deciphering the potential niche of two novel black yeast fungi from a biological soil crust based on their genomes, phenotypes, and melanin regulation.</title>
        <authorList>
            <consortium name="DOE Joint Genome Institute"/>
            <person name="Carr E.C."/>
            <person name="Barton Q."/>
            <person name="Grambo S."/>
            <person name="Sullivan M."/>
            <person name="Renfro C.M."/>
            <person name="Kuo A."/>
            <person name="Pangilinan J."/>
            <person name="Lipzen A."/>
            <person name="Keymanesh K."/>
            <person name="Savage E."/>
            <person name="Barry K."/>
            <person name="Grigoriev I.V."/>
            <person name="Riekhof W.R."/>
            <person name="Harris S.S."/>
        </authorList>
    </citation>
    <scope>NUCLEOTIDE SEQUENCE</scope>
    <source>
        <strain evidence="9">JF 03-4F</strain>
    </source>
</reference>
<sequence length="147" mass="16415">MDDHSNAAGITPAPPAYLRGNTDPELQRKPTVHREIHNRVVKLDYLEEQPEYIDCPHCETRQQTKVSHPSSSATMLAGAFCCLCCGIITFWIPCACHWFADTDHTCSHCNNLVAHKSHDGKMTANLPATERTGISMYQPVQPMKQPV</sequence>
<name>A0AAN6DXE5_9EURO</name>
<dbReference type="Pfam" id="PF10601">
    <property type="entry name" value="zf-LITAF-like"/>
    <property type="match status" value="1"/>
</dbReference>
<dbReference type="GO" id="GO:0008270">
    <property type="term" value="F:zinc ion binding"/>
    <property type="evidence" value="ECO:0007669"/>
    <property type="project" value="TreeGrafter"/>
</dbReference>
<dbReference type="AlphaFoldDB" id="A0AAN6DXE5"/>
<dbReference type="PANTHER" id="PTHR23292">
    <property type="entry name" value="LIPOPOLYSACCHARIDE-INDUCED TUMOR NECROSIS FACTOR-ALPHA FACTOR"/>
    <property type="match status" value="1"/>
</dbReference>